<dbReference type="InterPro" id="IPR010982">
    <property type="entry name" value="Lambda_DNA-bd_dom_sf"/>
</dbReference>
<organism evidence="2 3">
    <name type="scientific">Lacticaseibacillus mingshuiensis</name>
    <dbReference type="NCBI Taxonomy" id="2799574"/>
    <lineage>
        <taxon>Bacteria</taxon>
        <taxon>Bacillati</taxon>
        <taxon>Bacillota</taxon>
        <taxon>Bacilli</taxon>
        <taxon>Lactobacillales</taxon>
        <taxon>Lactobacillaceae</taxon>
        <taxon>Lacticaseibacillus</taxon>
    </lineage>
</organism>
<accession>A0ABW4CGX4</accession>
<keyword evidence="3" id="KW-1185">Reference proteome</keyword>
<dbReference type="SMART" id="SM00530">
    <property type="entry name" value="HTH_XRE"/>
    <property type="match status" value="1"/>
</dbReference>
<name>A0ABW4CGX4_9LACO</name>
<dbReference type="RefSeq" id="WP_203626794.1">
    <property type="nucleotide sequence ID" value="NZ_BOLQ01000008.1"/>
</dbReference>
<dbReference type="Proteomes" id="UP001597196">
    <property type="component" value="Unassembled WGS sequence"/>
</dbReference>
<dbReference type="Pfam" id="PF13443">
    <property type="entry name" value="HTH_26"/>
    <property type="match status" value="1"/>
</dbReference>
<dbReference type="SUPFAM" id="SSF47413">
    <property type="entry name" value="lambda repressor-like DNA-binding domains"/>
    <property type="match status" value="1"/>
</dbReference>
<dbReference type="CDD" id="cd00093">
    <property type="entry name" value="HTH_XRE"/>
    <property type="match status" value="1"/>
</dbReference>
<evidence type="ECO:0000313" key="2">
    <source>
        <dbReference type="EMBL" id="MFD1429572.1"/>
    </source>
</evidence>
<dbReference type="EMBL" id="JBHTOC010000006">
    <property type="protein sequence ID" value="MFD1429572.1"/>
    <property type="molecule type" value="Genomic_DNA"/>
</dbReference>
<comment type="caution">
    <text evidence="2">The sequence shown here is derived from an EMBL/GenBank/DDBJ whole genome shotgun (WGS) entry which is preliminary data.</text>
</comment>
<feature type="domain" description="HTH cro/C1-type" evidence="1">
    <location>
        <begin position="6"/>
        <end position="61"/>
    </location>
</feature>
<protein>
    <submittedName>
        <fullName evidence="2">Helix-turn-helix domain-containing protein</fullName>
    </submittedName>
</protein>
<reference evidence="3" key="1">
    <citation type="journal article" date="2019" name="Int. J. Syst. Evol. Microbiol.">
        <title>The Global Catalogue of Microorganisms (GCM) 10K type strain sequencing project: providing services to taxonomists for standard genome sequencing and annotation.</title>
        <authorList>
            <consortium name="The Broad Institute Genomics Platform"/>
            <consortium name="The Broad Institute Genome Sequencing Center for Infectious Disease"/>
            <person name="Wu L."/>
            <person name="Ma J."/>
        </authorList>
    </citation>
    <scope>NUCLEOTIDE SEQUENCE [LARGE SCALE GENOMIC DNA]</scope>
    <source>
        <strain evidence="3">CCM 8980</strain>
    </source>
</reference>
<dbReference type="Gene3D" id="1.10.260.40">
    <property type="entry name" value="lambda repressor-like DNA-binding domains"/>
    <property type="match status" value="1"/>
</dbReference>
<proteinExistence type="predicted"/>
<dbReference type="PROSITE" id="PS50943">
    <property type="entry name" value="HTH_CROC1"/>
    <property type="match status" value="1"/>
</dbReference>
<evidence type="ECO:0000313" key="3">
    <source>
        <dbReference type="Proteomes" id="UP001597196"/>
    </source>
</evidence>
<evidence type="ECO:0000259" key="1">
    <source>
        <dbReference type="PROSITE" id="PS50943"/>
    </source>
</evidence>
<dbReference type="InterPro" id="IPR001387">
    <property type="entry name" value="Cro/C1-type_HTH"/>
</dbReference>
<gene>
    <name evidence="2" type="ORF">ACFQ4P_04840</name>
</gene>
<sequence>MLANRLNILLAERDLNVKTVSHDTGLSRNTISNLINNPEGNISTETTDILCNYLSVTPTDFFDYAPVRLAINGASPDDSDEVAVVISAKSGRRLQTYSYSLWIESASEIDKSEDYRSEPVDLFALLLTATEFKTQIFDLLSISFQNRIVNRMKDIGESHLLSVLPSHVEKFLNTQPVVIAFSIGIDDATRYDYTLRYDPQRQILED</sequence>